<keyword evidence="1" id="KW-0143">Chaperone</keyword>
<evidence type="ECO:0000313" key="5">
    <source>
        <dbReference type="EMBL" id="KAK0149929.1"/>
    </source>
</evidence>
<dbReference type="GO" id="GO:0050821">
    <property type="term" value="P:protein stabilization"/>
    <property type="evidence" value="ECO:0007669"/>
    <property type="project" value="TreeGrafter"/>
</dbReference>
<dbReference type="GO" id="GO:0000774">
    <property type="term" value="F:adenyl-nucleotide exchange factor activity"/>
    <property type="evidence" value="ECO:0007669"/>
    <property type="project" value="TreeGrafter"/>
</dbReference>
<feature type="region of interest" description="Disordered" evidence="2">
    <location>
        <begin position="129"/>
        <end position="197"/>
    </location>
</feature>
<feature type="region of interest" description="Disordered" evidence="2">
    <location>
        <begin position="546"/>
        <end position="584"/>
    </location>
</feature>
<feature type="compositionally biased region" description="Low complexity" evidence="2">
    <location>
        <begin position="360"/>
        <end position="380"/>
    </location>
</feature>
<dbReference type="PANTHER" id="PTHR12329:SF12">
    <property type="entry name" value="BAG FAMILY MOLECULAR CHAPERONE REGULATOR 3"/>
    <property type="match status" value="1"/>
</dbReference>
<protein>
    <submittedName>
        <fullName evidence="5">BAG family molecular chaperone regulator 3</fullName>
    </submittedName>
</protein>
<evidence type="ECO:0000313" key="6">
    <source>
        <dbReference type="Proteomes" id="UP001174136"/>
    </source>
</evidence>
<dbReference type="SUPFAM" id="SSF51045">
    <property type="entry name" value="WW domain"/>
    <property type="match status" value="1"/>
</dbReference>
<comment type="caution">
    <text evidence="5">The sequence shown here is derived from an EMBL/GenBank/DDBJ whole genome shotgun (WGS) entry which is preliminary data.</text>
</comment>
<evidence type="ECO:0000256" key="2">
    <source>
        <dbReference type="SAM" id="MobiDB-lite"/>
    </source>
</evidence>
<feature type="compositionally biased region" description="Polar residues" evidence="2">
    <location>
        <begin position="129"/>
        <end position="141"/>
    </location>
</feature>
<feature type="compositionally biased region" description="Low complexity" evidence="2">
    <location>
        <begin position="324"/>
        <end position="339"/>
    </location>
</feature>
<sequence length="584" mass="65239">MSQYLSSARMDSVGARPRPTVAMANHSDPLPLGWEIKIDPQTGWPFFVDHNNRTTTWRDPRHDVQKVSHLTLNGPSIPPDPSPQEAQKSFVRELKHPTLRQGYVPIPIFHEGAELRQQQQPSFSYIQPSATQNIRTDGRTPSPTPGLHCRPRSPLHGPPDGSSPEPSKSCSPTSHTTEVFSGPFHQPQRPGSTGLQAGYIPIPVIHESSGGQAPSQSTQLNPTVYSQRIPYSEHQQPFHRPQPEERTVHCGSMQPPRHRDSAPIHLPQHVRSQSPSVTQVMGERPQVTNKIPIKSLPWHFTVVTTAQVQQHISREVPVKIEQETPTSQQKPEKPQSPQSFHMEIDEPFPPPPPPVHFYEPTPQQRQPAQQAQYAPQFPQQQSPPPHEFHQAPLQPPAAIHQPVQQPEQQPEQPPEELYTPPPQFQKPQPPQQTANITVQIPPKTEPQDPAPASVPAAKVSDEPAAPGPSHPGLAKVQLIVGRVAKLEQEVRCFDGKKNDKRYLLLEEMLTKELLALDSVDPEGRVDVRQARRDGVRQVQTILEELEQLDERPASMPSVEGDSLPQKDEPSMMVTENIEASREIS</sequence>
<dbReference type="GO" id="GO:0005634">
    <property type="term" value="C:nucleus"/>
    <property type="evidence" value="ECO:0007669"/>
    <property type="project" value="TreeGrafter"/>
</dbReference>
<dbReference type="GO" id="GO:0010664">
    <property type="term" value="P:negative regulation of striated muscle cell apoptotic process"/>
    <property type="evidence" value="ECO:0007669"/>
    <property type="project" value="TreeGrafter"/>
</dbReference>
<dbReference type="CDD" id="cd00201">
    <property type="entry name" value="WW"/>
    <property type="match status" value="1"/>
</dbReference>
<feature type="domain" description="BAG" evidence="4">
    <location>
        <begin position="472"/>
        <end position="549"/>
    </location>
</feature>
<dbReference type="SUPFAM" id="SSF63491">
    <property type="entry name" value="BAG domain"/>
    <property type="match status" value="1"/>
</dbReference>
<dbReference type="GO" id="GO:0051087">
    <property type="term" value="F:protein-folding chaperone binding"/>
    <property type="evidence" value="ECO:0007669"/>
    <property type="project" value="InterPro"/>
</dbReference>
<dbReference type="Gene3D" id="2.20.70.10">
    <property type="match status" value="1"/>
</dbReference>
<dbReference type="GO" id="GO:0016020">
    <property type="term" value="C:membrane"/>
    <property type="evidence" value="ECO:0007669"/>
    <property type="project" value="TreeGrafter"/>
</dbReference>
<feature type="region of interest" description="Disordered" evidence="2">
    <location>
        <begin position="321"/>
        <end position="472"/>
    </location>
</feature>
<dbReference type="InterPro" id="IPR039773">
    <property type="entry name" value="BAG_chaperone_regulator"/>
</dbReference>
<dbReference type="SMART" id="SM00456">
    <property type="entry name" value="WW"/>
    <property type="match status" value="1"/>
</dbReference>
<accession>A0AA47N117</accession>
<evidence type="ECO:0000256" key="1">
    <source>
        <dbReference type="ARBA" id="ARBA00023186"/>
    </source>
</evidence>
<dbReference type="InterPro" id="IPR036533">
    <property type="entry name" value="BAG_dom_sf"/>
</dbReference>
<feature type="compositionally biased region" description="Polar residues" evidence="2">
    <location>
        <begin position="164"/>
        <end position="179"/>
    </location>
</feature>
<keyword evidence="6" id="KW-1185">Reference proteome</keyword>
<evidence type="ECO:0000259" key="3">
    <source>
        <dbReference type="PROSITE" id="PS50020"/>
    </source>
</evidence>
<dbReference type="PROSITE" id="PS50020">
    <property type="entry name" value="WW_DOMAIN_2"/>
    <property type="match status" value="1"/>
</dbReference>
<dbReference type="Proteomes" id="UP001174136">
    <property type="component" value="Unassembled WGS sequence"/>
</dbReference>
<feature type="domain" description="WW" evidence="3">
    <location>
        <begin position="28"/>
        <end position="62"/>
    </location>
</feature>
<dbReference type="InterPro" id="IPR036020">
    <property type="entry name" value="WW_dom_sf"/>
</dbReference>
<dbReference type="GO" id="GO:0046716">
    <property type="term" value="P:muscle cell cellular homeostasis"/>
    <property type="evidence" value="ECO:0007669"/>
    <property type="project" value="TreeGrafter"/>
</dbReference>
<dbReference type="InterPro" id="IPR001202">
    <property type="entry name" value="WW_dom"/>
</dbReference>
<dbReference type="SMART" id="SM00264">
    <property type="entry name" value="BAG"/>
    <property type="match status" value="1"/>
</dbReference>
<dbReference type="InterPro" id="IPR003103">
    <property type="entry name" value="BAG_domain"/>
</dbReference>
<dbReference type="AlphaFoldDB" id="A0AA47N117"/>
<name>A0AA47N117_MERPO</name>
<feature type="compositionally biased region" description="Low complexity" evidence="2">
    <location>
        <begin position="401"/>
        <end position="418"/>
    </location>
</feature>
<dbReference type="PROSITE" id="PS51035">
    <property type="entry name" value="BAG"/>
    <property type="match status" value="1"/>
</dbReference>
<dbReference type="Pfam" id="PF00397">
    <property type="entry name" value="WW"/>
    <property type="match status" value="1"/>
</dbReference>
<reference evidence="5" key="1">
    <citation type="journal article" date="2023" name="Front. Mar. Sci.">
        <title>A new Merluccius polli reference genome to investigate the effects of global change in West African waters.</title>
        <authorList>
            <person name="Mateo J.L."/>
            <person name="Blanco-Fernandez C."/>
            <person name="Garcia-Vazquez E."/>
            <person name="Machado-Schiaffino G."/>
        </authorList>
    </citation>
    <scope>NUCLEOTIDE SEQUENCE</scope>
    <source>
        <strain evidence="5">C29</strain>
        <tissue evidence="5">Fin</tissue>
    </source>
</reference>
<dbReference type="PANTHER" id="PTHR12329">
    <property type="entry name" value="BCL2-ASSOCIATED ATHANOGENE"/>
    <property type="match status" value="1"/>
</dbReference>
<dbReference type="Pfam" id="PF02179">
    <property type="entry name" value="BAG"/>
    <property type="match status" value="1"/>
</dbReference>
<feature type="region of interest" description="Disordered" evidence="2">
    <location>
        <begin position="1"/>
        <end position="24"/>
    </location>
</feature>
<feature type="compositionally biased region" description="Pro residues" evidence="2">
    <location>
        <begin position="419"/>
        <end position="430"/>
    </location>
</feature>
<evidence type="ECO:0000259" key="4">
    <source>
        <dbReference type="PROSITE" id="PS51035"/>
    </source>
</evidence>
<feature type="region of interest" description="Disordered" evidence="2">
    <location>
        <begin position="233"/>
        <end position="263"/>
    </location>
</feature>
<dbReference type="Gene3D" id="1.20.58.120">
    <property type="entry name" value="BAG domain"/>
    <property type="match status" value="1"/>
</dbReference>
<dbReference type="EMBL" id="JAOPHQ010001709">
    <property type="protein sequence ID" value="KAK0149929.1"/>
    <property type="molecule type" value="Genomic_DNA"/>
</dbReference>
<gene>
    <name evidence="5" type="primary">BAG3</name>
    <name evidence="5" type="ORF">N1851_009310</name>
</gene>
<dbReference type="GO" id="GO:0005829">
    <property type="term" value="C:cytosol"/>
    <property type="evidence" value="ECO:0007669"/>
    <property type="project" value="TreeGrafter"/>
</dbReference>
<proteinExistence type="predicted"/>
<organism evidence="5 6">
    <name type="scientific">Merluccius polli</name>
    <name type="common">Benguela hake</name>
    <name type="synonym">Merluccius cadenati</name>
    <dbReference type="NCBI Taxonomy" id="89951"/>
    <lineage>
        <taxon>Eukaryota</taxon>
        <taxon>Metazoa</taxon>
        <taxon>Chordata</taxon>
        <taxon>Craniata</taxon>
        <taxon>Vertebrata</taxon>
        <taxon>Euteleostomi</taxon>
        <taxon>Actinopterygii</taxon>
        <taxon>Neopterygii</taxon>
        <taxon>Teleostei</taxon>
        <taxon>Neoteleostei</taxon>
        <taxon>Acanthomorphata</taxon>
        <taxon>Zeiogadaria</taxon>
        <taxon>Gadariae</taxon>
        <taxon>Gadiformes</taxon>
        <taxon>Gadoidei</taxon>
        <taxon>Merlucciidae</taxon>
        <taxon>Merluccius</taxon>
    </lineage>
</organism>